<feature type="transmembrane region" description="Helical" evidence="21">
    <location>
        <begin position="239"/>
        <end position="259"/>
    </location>
</feature>
<dbReference type="Ensembl" id="ENSOTST00005093606.2">
    <property type="protein sequence ID" value="ENSOTSP00005086230.2"/>
    <property type="gene ID" value="ENSOTSG00005040682.2"/>
</dbReference>
<feature type="transmembrane region" description="Helical" evidence="21">
    <location>
        <begin position="271"/>
        <end position="296"/>
    </location>
</feature>
<dbReference type="GO" id="GO:0043204">
    <property type="term" value="C:perikaryon"/>
    <property type="evidence" value="ECO:0007669"/>
    <property type="project" value="TreeGrafter"/>
</dbReference>
<evidence type="ECO:0000256" key="4">
    <source>
        <dbReference type="ARBA" id="ARBA00022847"/>
    </source>
</evidence>
<dbReference type="PROSITE" id="PS50283">
    <property type="entry name" value="NA_SOLUT_SYMP_3"/>
    <property type="match status" value="1"/>
</dbReference>
<feature type="transmembrane region" description="Helical" evidence="21">
    <location>
        <begin position="333"/>
        <end position="358"/>
    </location>
</feature>
<evidence type="ECO:0000256" key="17">
    <source>
        <dbReference type="ARBA" id="ARBA00078602"/>
    </source>
</evidence>
<dbReference type="GO" id="GO:0030425">
    <property type="term" value="C:dendrite"/>
    <property type="evidence" value="ECO:0007669"/>
    <property type="project" value="TreeGrafter"/>
</dbReference>
<evidence type="ECO:0000256" key="8">
    <source>
        <dbReference type="ARBA" id="ARBA00023065"/>
    </source>
</evidence>
<dbReference type="Pfam" id="PF00474">
    <property type="entry name" value="SSF"/>
    <property type="match status" value="1"/>
</dbReference>
<evidence type="ECO:0000256" key="20">
    <source>
        <dbReference type="SAM" id="MobiDB-lite"/>
    </source>
</evidence>
<accession>A0A8C8MFQ6</accession>
<feature type="transmembrane region" description="Helical" evidence="21">
    <location>
        <begin position="406"/>
        <end position="428"/>
    </location>
</feature>
<evidence type="ECO:0000256" key="2">
    <source>
        <dbReference type="ARBA" id="ARBA00022448"/>
    </source>
</evidence>
<keyword evidence="4" id="KW-0769">Symport</keyword>
<dbReference type="InterPro" id="IPR052244">
    <property type="entry name" value="Choline_transporter"/>
</dbReference>
<feature type="region of interest" description="Disordered" evidence="20">
    <location>
        <begin position="571"/>
        <end position="590"/>
    </location>
</feature>
<keyword evidence="2" id="KW-0813">Transport</keyword>
<name>A0A8C8MFQ6_ONCTS</name>
<evidence type="ECO:0000256" key="14">
    <source>
        <dbReference type="ARBA" id="ARBA00056873"/>
    </source>
</evidence>
<evidence type="ECO:0000256" key="16">
    <source>
        <dbReference type="ARBA" id="ARBA00067128"/>
    </source>
</evidence>
<evidence type="ECO:0000256" key="10">
    <source>
        <dbReference type="ARBA" id="ARBA00023180"/>
    </source>
</evidence>
<evidence type="ECO:0000256" key="11">
    <source>
        <dbReference type="ARBA" id="ARBA00023201"/>
    </source>
</evidence>
<evidence type="ECO:0000256" key="15">
    <source>
        <dbReference type="ARBA" id="ARBA00065855"/>
    </source>
</evidence>
<evidence type="ECO:0000313" key="22">
    <source>
        <dbReference type="Ensembl" id="ENSOTSP00005086230.2"/>
    </source>
</evidence>
<dbReference type="PANTHER" id="PTHR45897:SF2">
    <property type="entry name" value="HIGH AFFINITY CHOLINE TRANSPORTER 1"/>
    <property type="match status" value="1"/>
</dbReference>
<feature type="transmembrane region" description="Helical" evidence="21">
    <location>
        <begin position="48"/>
        <end position="70"/>
    </location>
</feature>
<reference evidence="22" key="2">
    <citation type="submission" date="2025-09" db="UniProtKB">
        <authorList>
            <consortium name="Ensembl"/>
        </authorList>
    </citation>
    <scope>IDENTIFICATION</scope>
</reference>
<evidence type="ECO:0000256" key="12">
    <source>
        <dbReference type="ARBA" id="ARBA00034107"/>
    </source>
</evidence>
<dbReference type="GO" id="GO:0005307">
    <property type="term" value="F:choline:sodium symporter activity"/>
    <property type="evidence" value="ECO:0007669"/>
    <property type="project" value="TreeGrafter"/>
</dbReference>
<gene>
    <name evidence="22" type="primary">SLC5A7</name>
</gene>
<feature type="transmembrane region" description="Helical" evidence="21">
    <location>
        <begin position="90"/>
        <end position="108"/>
    </location>
</feature>
<comment type="similarity">
    <text evidence="1 19">Belongs to the sodium:solute symporter (SSF) (TC 2.A.21) family.</text>
</comment>
<evidence type="ECO:0000256" key="13">
    <source>
        <dbReference type="ARBA" id="ARBA00052778"/>
    </source>
</evidence>
<dbReference type="GO" id="GO:0007271">
    <property type="term" value="P:synaptic transmission, cholinergic"/>
    <property type="evidence" value="ECO:0007669"/>
    <property type="project" value="TreeGrafter"/>
</dbReference>
<keyword evidence="9 21" id="KW-0472">Membrane</keyword>
<proteinExistence type="inferred from homology"/>
<comment type="catalytic activity">
    <reaction evidence="13">
        <text>choline(out) + n Na(+)(out) = choline(in) + n Na(+)(in)</text>
        <dbReference type="Rhea" id="RHEA:76443"/>
        <dbReference type="ChEBI" id="CHEBI:15354"/>
        <dbReference type="ChEBI" id="CHEBI:29101"/>
    </reaction>
</comment>
<keyword evidence="10" id="KW-0325">Glycoprotein</keyword>
<sequence>MAVHAEGIVAIVIFYLLILGVGIWAAWKNKNSGVSEGQDRSETIMVGGRDIGLFVGGFTMTATWVGGGYINGTAEYVYLPDFGLAWAQAPFGYALSLVVGGLFFAKPMRSRGYVTMLDPFQQIYGKRMGGLLFIPALMGEIFWSAAILSALGATLSVIVDIDINMSVVISALIAIFYTLVGGLYSVAYTDVVQLFCIFLGLWVSVPFALSNPAVSSISVTAKEAVYQTPWLGKIDSADTWMWIDNFCLLMLGGIPWQVYFQRVLSASSATYAQVLSFIAAAGCLVMAVPSVLIGAIGASTDWNQTTYGAIPPKEKDQSDMILPIVLQHLCPPWISFFGLGAVSAAVMSSADSSILSASSMFARNIYQLAFRQSATDREIVWVMRITIFVFGALATAMALLTGTVYGLWYLSSDLVYVIIFPQLLSVLFIKGTNTYGSVAGYVFGLLLRIGGGEPYLKLPPFIYYPGWVQQEKIHHLTGDVEYFIQQRFPFKTVSMLASFLGNVAFSYLLKYLFESGTLSHKYDFMDAVVSKHSKEIMDKTTLVSSDNIILSEMAPVKTHLSNSLAGTFTNTEALSDDDESSPESLNNQHE</sequence>
<evidence type="ECO:0000256" key="5">
    <source>
        <dbReference type="ARBA" id="ARBA00022979"/>
    </source>
</evidence>
<evidence type="ECO:0000256" key="9">
    <source>
        <dbReference type="ARBA" id="ARBA00023136"/>
    </source>
</evidence>
<feature type="transmembrane region" description="Helical" evidence="21">
    <location>
        <begin position="379"/>
        <end position="400"/>
    </location>
</feature>
<keyword evidence="3 21" id="KW-0812">Transmembrane</keyword>
<keyword evidence="23" id="KW-1185">Reference proteome</keyword>
<protein>
    <recommendedName>
        <fullName evidence="16">High affinity choline transporter 1</fullName>
    </recommendedName>
    <alternativeName>
        <fullName evidence="18">Hemicholinium-3-sensitive choline transporter</fullName>
    </alternativeName>
    <alternativeName>
        <fullName evidence="17">Solute carrier family 5 member 7</fullName>
    </alternativeName>
</protein>
<dbReference type="GO" id="GO:0008292">
    <property type="term" value="P:acetylcholine biosynthetic process"/>
    <property type="evidence" value="ECO:0007669"/>
    <property type="project" value="TreeGrafter"/>
</dbReference>
<evidence type="ECO:0000256" key="19">
    <source>
        <dbReference type="RuleBase" id="RU362091"/>
    </source>
</evidence>
<keyword evidence="7" id="KW-0915">Sodium</keyword>
<dbReference type="AlphaFoldDB" id="A0A8C8MFQ6"/>
<reference evidence="22" key="1">
    <citation type="submission" date="2025-08" db="UniProtKB">
        <authorList>
            <consortium name="Ensembl"/>
        </authorList>
    </citation>
    <scope>IDENTIFICATION</scope>
</reference>
<evidence type="ECO:0000256" key="18">
    <source>
        <dbReference type="ARBA" id="ARBA00083424"/>
    </source>
</evidence>
<dbReference type="GO" id="GO:0007274">
    <property type="term" value="P:neuromuscular synaptic transmission"/>
    <property type="evidence" value="ECO:0007669"/>
    <property type="project" value="TreeGrafter"/>
</dbReference>
<dbReference type="GO" id="GO:0030424">
    <property type="term" value="C:axon"/>
    <property type="evidence" value="ECO:0007669"/>
    <property type="project" value="TreeGrafter"/>
</dbReference>
<comment type="subcellular location">
    <subcellularLocation>
        <location evidence="12">Presynaptic cell membrane</location>
        <topology evidence="12">Multi-pass membrane protein</topology>
    </subcellularLocation>
</comment>
<keyword evidence="8" id="KW-0406">Ion transport</keyword>
<dbReference type="Proteomes" id="UP000694402">
    <property type="component" value="Unassembled WGS sequence"/>
</dbReference>
<dbReference type="PANTHER" id="PTHR45897">
    <property type="entry name" value="HIGH-AFFINITY CHOLINE TRANSPORTER 1"/>
    <property type="match status" value="1"/>
</dbReference>
<evidence type="ECO:0000256" key="3">
    <source>
        <dbReference type="ARBA" id="ARBA00022692"/>
    </source>
</evidence>
<comment type="function">
    <text evidence="14">High-affinity Na(+)-coupled choline transmembrane symporter. Functions as an electrogenic, voltage-dependent transporter with variable charge/choline stoichiometry. Choline uptake and choline-induced current is also Cl(-)-dependent where Cl(-) is likely a regulatory ion rather than cotransported ion. Plays a critical role in acetylcholine (ACh) synthesis by taking up the substrate choline from the synaptic cleft into the presynaptic nerve terminals after neurotransmitter release. SLC5A7/CHT1-mediated choline high-affinity transport in cholinergic neurons is the rate-limiting step for production of ACh, thereby facilitating communication by subsequent action potentials. Localized predominantly in presynaptic terminal intracellular organelles, and translocated to the plasma membrane in active form in response to neuronal activity.</text>
</comment>
<organism evidence="22 23">
    <name type="scientific">Oncorhynchus tshawytscha</name>
    <name type="common">Chinook salmon</name>
    <name type="synonym">Salmo tshawytscha</name>
    <dbReference type="NCBI Taxonomy" id="74940"/>
    <lineage>
        <taxon>Eukaryota</taxon>
        <taxon>Metazoa</taxon>
        <taxon>Chordata</taxon>
        <taxon>Craniata</taxon>
        <taxon>Vertebrata</taxon>
        <taxon>Euteleostomi</taxon>
        <taxon>Actinopterygii</taxon>
        <taxon>Neopterygii</taxon>
        <taxon>Teleostei</taxon>
        <taxon>Protacanthopterygii</taxon>
        <taxon>Salmoniformes</taxon>
        <taxon>Salmonidae</taxon>
        <taxon>Salmoninae</taxon>
        <taxon>Oncorhynchus</taxon>
    </lineage>
</organism>
<keyword evidence="5" id="KW-0530">Neurotransmitter biosynthesis</keyword>
<evidence type="ECO:0000256" key="1">
    <source>
        <dbReference type="ARBA" id="ARBA00006434"/>
    </source>
</evidence>
<dbReference type="InterPro" id="IPR001734">
    <property type="entry name" value="Na/solute_symporter"/>
</dbReference>
<dbReference type="CDD" id="cd11474">
    <property type="entry name" value="SLC5sbd_CHT"/>
    <property type="match status" value="1"/>
</dbReference>
<feature type="transmembrane region" description="Helical" evidence="21">
    <location>
        <begin position="163"/>
        <end position="184"/>
    </location>
</feature>
<keyword evidence="11" id="KW-0739">Sodium transport</keyword>
<evidence type="ECO:0000313" key="23">
    <source>
        <dbReference type="Proteomes" id="UP000694402"/>
    </source>
</evidence>
<evidence type="ECO:0000256" key="6">
    <source>
        <dbReference type="ARBA" id="ARBA00022989"/>
    </source>
</evidence>
<feature type="transmembrane region" description="Helical" evidence="21">
    <location>
        <begin position="129"/>
        <end position="151"/>
    </location>
</feature>
<dbReference type="GO" id="GO:0042734">
    <property type="term" value="C:presynaptic membrane"/>
    <property type="evidence" value="ECO:0007669"/>
    <property type="project" value="UniProtKB-SubCell"/>
</dbReference>
<feature type="transmembrane region" description="Helical" evidence="21">
    <location>
        <begin position="435"/>
        <end position="451"/>
    </location>
</feature>
<evidence type="ECO:0000256" key="21">
    <source>
        <dbReference type="SAM" id="Phobius"/>
    </source>
</evidence>
<feature type="transmembrane region" description="Helical" evidence="21">
    <location>
        <begin position="191"/>
        <end position="209"/>
    </location>
</feature>
<keyword evidence="6 21" id="KW-1133">Transmembrane helix</keyword>
<evidence type="ECO:0000256" key="7">
    <source>
        <dbReference type="ARBA" id="ARBA00023053"/>
    </source>
</evidence>
<dbReference type="GeneTree" id="ENSGT00690000101915"/>
<dbReference type="FunFam" id="1.20.1730.10:FF:000008">
    <property type="entry name" value="High affinity choline transporter 1"/>
    <property type="match status" value="1"/>
</dbReference>
<comment type="subunit">
    <text evidence="15">Homooligomerizes at cell surface. Interacts with SEC14L1; may regulate SLC5A7.</text>
</comment>
<feature type="transmembrane region" description="Helical" evidence="21">
    <location>
        <begin position="6"/>
        <end position="27"/>
    </location>
</feature>